<gene>
    <name evidence="4" type="ORF">C7410_13017</name>
</gene>
<organism evidence="4 5">
    <name type="scientific">Paraburkholderia silvatlantica</name>
    <dbReference type="NCBI Taxonomy" id="321895"/>
    <lineage>
        <taxon>Bacteria</taxon>
        <taxon>Pseudomonadati</taxon>
        <taxon>Pseudomonadota</taxon>
        <taxon>Betaproteobacteria</taxon>
        <taxon>Burkholderiales</taxon>
        <taxon>Burkholderiaceae</taxon>
        <taxon>Paraburkholderia</taxon>
    </lineage>
</organism>
<reference evidence="4 5" key="1">
    <citation type="submission" date="2018-06" db="EMBL/GenBank/DDBJ databases">
        <title>Genomic Encyclopedia of Type Strains, Phase IV (KMG-V): Genome sequencing to study the core and pangenomes of soil and plant-associated prokaryotes.</title>
        <authorList>
            <person name="Whitman W."/>
        </authorList>
    </citation>
    <scope>NUCLEOTIDE SEQUENCE [LARGE SCALE GENOMIC DNA]</scope>
    <source>
        <strain evidence="4 5">SRCL-318</strain>
    </source>
</reference>
<dbReference type="RefSeq" id="WP_110857063.1">
    <property type="nucleotide sequence ID" value="NZ_QJSQ01000030.1"/>
</dbReference>
<dbReference type="PANTHER" id="PTHR43333:SF1">
    <property type="entry name" value="D-ISOMER SPECIFIC 2-HYDROXYACID DEHYDROGENASE NAD-BINDING DOMAIN-CONTAINING PROTEIN"/>
    <property type="match status" value="1"/>
</dbReference>
<sequence>MTAPDPITLITDLPDEEEAGCLAELAAAMPGERIVPLRAARPDERARCTIAIVARPDPAALTALPRLAWVQSLWAGVEQLVARLPDGKPPVVRLVDPELTRTMAEAVLAWTYYLQRDMPAYLAQQRSCVWQQRPYRKPADTTVGIVGLGTLGSRAAERLIDAGFRVTGWSRMPKTLRGVATCHGEDGLAQLLGASDIVVCLVPLTDGTRGLLDARRLAVMKPGAALVNFARGPVVVAADLLCALDDGRLSHAVLDVFDVEPLPGNSPFWQHPSVTVLPHVSAPTDLRSAAAVVARNVAAYRATGRIPDGIDFSRGY</sequence>
<evidence type="ECO:0000259" key="3">
    <source>
        <dbReference type="Pfam" id="PF02826"/>
    </source>
</evidence>
<dbReference type="PANTHER" id="PTHR43333">
    <property type="entry name" value="2-HACID_DH_C DOMAIN-CONTAINING PROTEIN"/>
    <property type="match status" value="1"/>
</dbReference>
<protein>
    <submittedName>
        <fullName evidence="4">Glyoxylate/hydroxypyruvate reductase A</fullName>
    </submittedName>
</protein>
<proteinExistence type="predicted"/>
<dbReference type="EMBL" id="QJSQ01000030">
    <property type="protein sequence ID" value="PYE16170.1"/>
    <property type="molecule type" value="Genomic_DNA"/>
</dbReference>
<dbReference type="SUPFAM" id="SSF51735">
    <property type="entry name" value="NAD(P)-binding Rossmann-fold domains"/>
    <property type="match status" value="1"/>
</dbReference>
<evidence type="ECO:0000313" key="5">
    <source>
        <dbReference type="Proteomes" id="UP000247772"/>
    </source>
</evidence>
<dbReference type="Gene3D" id="3.40.50.720">
    <property type="entry name" value="NAD(P)-binding Rossmann-like Domain"/>
    <property type="match status" value="2"/>
</dbReference>
<keyword evidence="4" id="KW-0670">Pyruvate</keyword>
<keyword evidence="2" id="KW-0520">NAD</keyword>
<dbReference type="GO" id="GO:0016491">
    <property type="term" value="F:oxidoreductase activity"/>
    <property type="evidence" value="ECO:0007669"/>
    <property type="project" value="UniProtKB-KW"/>
</dbReference>
<name>A0A2V4T1A8_9BURK</name>
<evidence type="ECO:0000256" key="2">
    <source>
        <dbReference type="ARBA" id="ARBA00023027"/>
    </source>
</evidence>
<keyword evidence="1" id="KW-0560">Oxidoreductase</keyword>
<dbReference type="AlphaFoldDB" id="A0A2V4T1A8"/>
<dbReference type="GO" id="GO:0051287">
    <property type="term" value="F:NAD binding"/>
    <property type="evidence" value="ECO:0007669"/>
    <property type="project" value="InterPro"/>
</dbReference>
<dbReference type="CDD" id="cd12164">
    <property type="entry name" value="GDH_like_2"/>
    <property type="match status" value="1"/>
</dbReference>
<comment type="caution">
    <text evidence="4">The sequence shown here is derived from an EMBL/GenBank/DDBJ whole genome shotgun (WGS) entry which is preliminary data.</text>
</comment>
<accession>A0A2V4T1A8</accession>
<dbReference type="OrthoDB" id="9787219at2"/>
<feature type="domain" description="D-isomer specific 2-hydroxyacid dehydrogenase NAD-binding" evidence="3">
    <location>
        <begin position="113"/>
        <end position="281"/>
    </location>
</feature>
<dbReference type="Proteomes" id="UP000247772">
    <property type="component" value="Unassembled WGS sequence"/>
</dbReference>
<evidence type="ECO:0000256" key="1">
    <source>
        <dbReference type="ARBA" id="ARBA00023002"/>
    </source>
</evidence>
<dbReference type="InterPro" id="IPR006140">
    <property type="entry name" value="D-isomer_DH_NAD-bd"/>
</dbReference>
<dbReference type="InterPro" id="IPR036291">
    <property type="entry name" value="NAD(P)-bd_dom_sf"/>
</dbReference>
<dbReference type="Pfam" id="PF02826">
    <property type="entry name" value="2-Hacid_dh_C"/>
    <property type="match status" value="1"/>
</dbReference>
<evidence type="ECO:0000313" key="4">
    <source>
        <dbReference type="EMBL" id="PYE16170.1"/>
    </source>
</evidence>